<dbReference type="OrthoDB" id="3085995at2759"/>
<dbReference type="KEGG" id="scm:SCHCO_0235600"/>
<gene>
    <name evidence="1" type="ORF">SCHCODRAFT_235600</name>
</gene>
<dbReference type="EMBL" id="GL377307">
    <property type="protein sequence ID" value="EFI96168.1"/>
    <property type="molecule type" value="Genomic_DNA"/>
</dbReference>
<protein>
    <submittedName>
        <fullName evidence="1">Uncharacterized protein</fullName>
    </submittedName>
</protein>
<accession>D8Q8C4</accession>
<organism evidence="2">
    <name type="scientific">Schizophyllum commune (strain H4-8 / FGSC 9210)</name>
    <name type="common">Split gill fungus</name>
    <dbReference type="NCBI Taxonomy" id="578458"/>
    <lineage>
        <taxon>Eukaryota</taxon>
        <taxon>Fungi</taxon>
        <taxon>Dikarya</taxon>
        <taxon>Basidiomycota</taxon>
        <taxon>Agaricomycotina</taxon>
        <taxon>Agaricomycetes</taxon>
        <taxon>Agaricomycetidae</taxon>
        <taxon>Agaricales</taxon>
        <taxon>Schizophyllaceae</taxon>
        <taxon>Schizophyllum</taxon>
    </lineage>
</organism>
<reference evidence="1 2" key="1">
    <citation type="journal article" date="2010" name="Nat. Biotechnol.">
        <title>Genome sequence of the model mushroom Schizophyllum commune.</title>
        <authorList>
            <person name="Ohm R.A."/>
            <person name="de Jong J.F."/>
            <person name="Lugones L.G."/>
            <person name="Aerts A."/>
            <person name="Kothe E."/>
            <person name="Stajich J.E."/>
            <person name="de Vries R.P."/>
            <person name="Record E."/>
            <person name="Levasseur A."/>
            <person name="Baker S.E."/>
            <person name="Bartholomew K.A."/>
            <person name="Coutinho P.M."/>
            <person name="Erdmann S."/>
            <person name="Fowler T.J."/>
            <person name="Gathman A.C."/>
            <person name="Lombard V."/>
            <person name="Henrissat B."/>
            <person name="Knabe N."/>
            <person name="Kuees U."/>
            <person name="Lilly W.W."/>
            <person name="Lindquist E."/>
            <person name="Lucas S."/>
            <person name="Magnuson J.K."/>
            <person name="Piumi F."/>
            <person name="Raudaskoski M."/>
            <person name="Salamov A."/>
            <person name="Schmutz J."/>
            <person name="Schwarze F.W.M.R."/>
            <person name="vanKuyk P.A."/>
            <person name="Horton J.S."/>
            <person name="Grigoriev I.V."/>
            <person name="Woesten H.A.B."/>
        </authorList>
    </citation>
    <scope>NUCLEOTIDE SEQUENCE [LARGE SCALE GENOMIC DNA]</scope>
    <source>
        <strain evidence="2">H4-8 / FGSC 9210</strain>
    </source>
</reference>
<dbReference type="RefSeq" id="XP_003031071.1">
    <property type="nucleotide sequence ID" value="XM_003031025.1"/>
</dbReference>
<dbReference type="AlphaFoldDB" id="D8Q8C4"/>
<evidence type="ECO:0000313" key="1">
    <source>
        <dbReference type="EMBL" id="EFI96168.1"/>
    </source>
</evidence>
<dbReference type="HOGENOM" id="CLU_918770_0_0_1"/>
<keyword evidence="2" id="KW-1185">Reference proteome</keyword>
<dbReference type="InParanoid" id="D8Q8C4"/>
<sequence>MAADRKQRTKKVVVSYTASAGHIGRNPGRPKKLARQQELGILSILPPTKTLCPATPSTELDPHYPHPYWHVHCQVGSAAKMAQLIKAEASAHTPSAPFGVEINQLQSDNAAVAFSRINAPDLVFLSLNKGGTTNITPEARAQVSNAIKYLIASRLVKFLYHAAGNGTRDEEADVYTLCRRAANTLTHLSLELSFCDKKALLAYLCSQAAAGLVSLELKSNTSLQTPLVNAFKAGKLPNLRSLSLDLPPSKTNVTTLVAALRMRYNAGHSNALQIELKNEISDALRAEATAIAVTFVEYCAMRF</sequence>
<dbReference type="GeneID" id="9586970"/>
<proteinExistence type="predicted"/>
<evidence type="ECO:0000313" key="2">
    <source>
        <dbReference type="Proteomes" id="UP000007431"/>
    </source>
</evidence>
<name>D8Q8C4_SCHCM</name>
<dbReference type="VEuPathDB" id="FungiDB:SCHCODRAFT_0235600"/>
<dbReference type="Proteomes" id="UP000007431">
    <property type="component" value="Unassembled WGS sequence"/>
</dbReference>